<dbReference type="Proteomes" id="UP000185744">
    <property type="component" value="Unassembled WGS sequence"/>
</dbReference>
<comment type="caution">
    <text evidence="3">The sequence shown here is derived from an EMBL/GenBank/DDBJ whole genome shotgun (WGS) entry which is preliminary data.</text>
</comment>
<evidence type="ECO:0000313" key="4">
    <source>
        <dbReference type="Proteomes" id="UP000185744"/>
    </source>
</evidence>
<keyword evidence="3" id="KW-0560">Oxidoreductase</keyword>
<dbReference type="Gene3D" id="3.40.250.10">
    <property type="entry name" value="Rhodanese-like domain"/>
    <property type="match status" value="1"/>
</dbReference>
<dbReference type="CDD" id="cd00158">
    <property type="entry name" value="RHOD"/>
    <property type="match status" value="1"/>
</dbReference>
<dbReference type="Gene3D" id="3.30.70.100">
    <property type="match status" value="1"/>
</dbReference>
<keyword evidence="3" id="KW-0503">Monooxygenase</keyword>
<dbReference type="AlphaFoldDB" id="A0A1Q6DXG6"/>
<feature type="domain" description="ABM" evidence="2">
    <location>
        <begin position="85"/>
        <end position="193"/>
    </location>
</feature>
<keyword evidence="4" id="KW-1185">Reference proteome</keyword>
<dbReference type="InterPro" id="IPR011008">
    <property type="entry name" value="Dimeric_a/b-barrel"/>
</dbReference>
<dbReference type="InterPro" id="IPR036873">
    <property type="entry name" value="Rhodanese-like_dom_sf"/>
</dbReference>
<dbReference type="EMBL" id="MSDW01000001">
    <property type="protein sequence ID" value="OKY79047.1"/>
    <property type="molecule type" value="Genomic_DNA"/>
</dbReference>
<dbReference type="PROSITE" id="PS50206">
    <property type="entry name" value="RHODANESE_3"/>
    <property type="match status" value="1"/>
</dbReference>
<organism evidence="3 4">
    <name type="scientific">Methanohalarchaeum thermophilum</name>
    <dbReference type="NCBI Taxonomy" id="1903181"/>
    <lineage>
        <taxon>Archaea</taxon>
        <taxon>Methanobacteriati</taxon>
        <taxon>Methanobacteriota</taxon>
        <taxon>Methanonatronarchaeia</taxon>
        <taxon>Methanonatronarchaeales</taxon>
        <taxon>Methanonatronarchaeaceae</taxon>
        <taxon>Candidatus Methanohalarchaeum</taxon>
    </lineage>
</organism>
<name>A0A1Q6DXG6_METT1</name>
<dbReference type="Pfam" id="PF03992">
    <property type="entry name" value="ABM"/>
    <property type="match status" value="1"/>
</dbReference>
<evidence type="ECO:0000259" key="1">
    <source>
        <dbReference type="PROSITE" id="PS50206"/>
    </source>
</evidence>
<dbReference type="InterPro" id="IPR007138">
    <property type="entry name" value="ABM_dom"/>
</dbReference>
<reference evidence="3" key="1">
    <citation type="submission" date="2016-12" db="EMBL/GenBank/DDBJ databases">
        <title>Discovery of methanogenic haloarchaea.</title>
        <authorList>
            <person name="Sorokin D.Y."/>
            <person name="Makarova K.S."/>
            <person name="Abbas B."/>
            <person name="Ferrer M."/>
            <person name="Golyshin P.N."/>
        </authorList>
    </citation>
    <scope>NUCLEOTIDE SEQUENCE [LARGE SCALE GENOMIC DNA]</scope>
    <source>
        <strain evidence="3">HMET1</strain>
    </source>
</reference>
<dbReference type="InterPro" id="IPR001763">
    <property type="entry name" value="Rhodanese-like_dom"/>
</dbReference>
<evidence type="ECO:0000259" key="2">
    <source>
        <dbReference type="PROSITE" id="PS51725"/>
    </source>
</evidence>
<sequence length="195" mass="22933">MDLILDVKTREEYYMKHIKGALNISLWDLKFYLDFLEDKEVKVYCGPRGDRSKMAVDYLQEKGIDATTIPPSKLDEYEMVENPMVCAINYLSVKPGHEEEFEQKVEDLCMKTVDKEGFIGTKVFRATNISYGGAMLQGEYEKIEIKPTKYVMLTYWTSRESHEKFHEIPEIMEEFKELIEHISITPYEEFAEVIR</sequence>
<accession>A0A1Q6DXG6</accession>
<evidence type="ECO:0000313" key="3">
    <source>
        <dbReference type="EMBL" id="OKY79047.1"/>
    </source>
</evidence>
<protein>
    <submittedName>
        <fullName evidence="3">Heme-degrading monooxygenase HmoA</fullName>
    </submittedName>
</protein>
<gene>
    <name evidence="3" type="ORF">BTN85_1553</name>
</gene>
<proteinExistence type="predicted"/>
<dbReference type="Pfam" id="PF00581">
    <property type="entry name" value="Rhodanese"/>
    <property type="match status" value="1"/>
</dbReference>
<dbReference type="PROSITE" id="PS51725">
    <property type="entry name" value="ABM"/>
    <property type="match status" value="1"/>
</dbReference>
<dbReference type="SUPFAM" id="SSF54909">
    <property type="entry name" value="Dimeric alpha+beta barrel"/>
    <property type="match status" value="1"/>
</dbReference>
<dbReference type="GO" id="GO:0004497">
    <property type="term" value="F:monooxygenase activity"/>
    <property type="evidence" value="ECO:0007669"/>
    <property type="project" value="UniProtKB-KW"/>
</dbReference>
<feature type="domain" description="Rhodanese" evidence="1">
    <location>
        <begin position="3"/>
        <end position="81"/>
    </location>
</feature>
<dbReference type="InParanoid" id="A0A1Q6DXG6"/>
<dbReference type="SUPFAM" id="SSF52821">
    <property type="entry name" value="Rhodanese/Cell cycle control phosphatase"/>
    <property type="match status" value="1"/>
</dbReference>